<gene>
    <name evidence="2" type="ORF">ACAOBT_LOCUS23664</name>
</gene>
<reference evidence="2" key="1">
    <citation type="submission" date="2022-03" db="EMBL/GenBank/DDBJ databases">
        <authorList>
            <person name="Sayadi A."/>
        </authorList>
    </citation>
    <scope>NUCLEOTIDE SEQUENCE</scope>
</reference>
<evidence type="ECO:0000313" key="3">
    <source>
        <dbReference type="Proteomes" id="UP001152888"/>
    </source>
</evidence>
<sequence length="170" mass="18688">MRTLYIIYTADIPHTDILLYADDAALITRGLTGILQKGVTVQEAIDIVFGENDDLDNPVEAIYIAPPEPAVLTNVDSGDEDEGGDLDHLSQRQLLAEAEVRFAGGVTLEDTHPEYTDSNGDGSSSKKDSTQLIWYTQRLLILGSGFRETSLTTNGHFLKQITQHLKTNQL</sequence>
<dbReference type="Proteomes" id="UP001152888">
    <property type="component" value="Unassembled WGS sequence"/>
</dbReference>
<dbReference type="AlphaFoldDB" id="A0A9P0PSL6"/>
<keyword evidence="3" id="KW-1185">Reference proteome</keyword>
<accession>A0A9P0PSL6</accession>
<name>A0A9P0PSL6_ACAOB</name>
<evidence type="ECO:0000313" key="2">
    <source>
        <dbReference type="EMBL" id="CAH1997316.1"/>
    </source>
</evidence>
<organism evidence="2 3">
    <name type="scientific">Acanthoscelides obtectus</name>
    <name type="common">Bean weevil</name>
    <name type="synonym">Bruchus obtectus</name>
    <dbReference type="NCBI Taxonomy" id="200917"/>
    <lineage>
        <taxon>Eukaryota</taxon>
        <taxon>Metazoa</taxon>
        <taxon>Ecdysozoa</taxon>
        <taxon>Arthropoda</taxon>
        <taxon>Hexapoda</taxon>
        <taxon>Insecta</taxon>
        <taxon>Pterygota</taxon>
        <taxon>Neoptera</taxon>
        <taxon>Endopterygota</taxon>
        <taxon>Coleoptera</taxon>
        <taxon>Polyphaga</taxon>
        <taxon>Cucujiformia</taxon>
        <taxon>Chrysomeloidea</taxon>
        <taxon>Chrysomelidae</taxon>
        <taxon>Bruchinae</taxon>
        <taxon>Bruchini</taxon>
        <taxon>Acanthoscelides</taxon>
    </lineage>
</organism>
<comment type="caution">
    <text evidence="2">The sequence shown here is derived from an EMBL/GenBank/DDBJ whole genome shotgun (WGS) entry which is preliminary data.</text>
</comment>
<proteinExistence type="predicted"/>
<protein>
    <submittedName>
        <fullName evidence="2">Uncharacterized protein</fullName>
    </submittedName>
</protein>
<dbReference type="EMBL" id="CAKOFQ010007281">
    <property type="protein sequence ID" value="CAH1997316.1"/>
    <property type="molecule type" value="Genomic_DNA"/>
</dbReference>
<dbReference type="OrthoDB" id="6776120at2759"/>
<evidence type="ECO:0000256" key="1">
    <source>
        <dbReference type="SAM" id="MobiDB-lite"/>
    </source>
</evidence>
<feature type="region of interest" description="Disordered" evidence="1">
    <location>
        <begin position="108"/>
        <end position="127"/>
    </location>
</feature>